<dbReference type="InterPro" id="IPR038673">
    <property type="entry name" value="OprB_sf"/>
</dbReference>
<keyword evidence="4" id="KW-1185">Reference proteome</keyword>
<dbReference type="Proteomes" id="UP000218418">
    <property type="component" value="Chromosome"/>
</dbReference>
<proteinExistence type="inferred from homology"/>
<feature type="region of interest" description="Disordered" evidence="2">
    <location>
        <begin position="254"/>
        <end position="281"/>
    </location>
</feature>
<organism evidence="3 4">
    <name type="scientific">Calothrix parasitica NIES-267</name>
    <dbReference type="NCBI Taxonomy" id="1973488"/>
    <lineage>
        <taxon>Bacteria</taxon>
        <taxon>Bacillati</taxon>
        <taxon>Cyanobacteriota</taxon>
        <taxon>Cyanophyceae</taxon>
        <taxon>Nostocales</taxon>
        <taxon>Calotrichaceae</taxon>
        <taxon>Calothrix</taxon>
    </lineage>
</organism>
<evidence type="ECO:0000256" key="2">
    <source>
        <dbReference type="SAM" id="MobiDB-lite"/>
    </source>
</evidence>
<evidence type="ECO:0000313" key="3">
    <source>
        <dbReference type="EMBL" id="BAY85480.1"/>
    </source>
</evidence>
<evidence type="ECO:0008006" key="5">
    <source>
        <dbReference type="Google" id="ProtNLM"/>
    </source>
</evidence>
<reference evidence="3 4" key="1">
    <citation type="submission" date="2017-06" db="EMBL/GenBank/DDBJ databases">
        <title>Genome sequencing of cyanobaciteial culture collection at National Institute for Environmental Studies (NIES).</title>
        <authorList>
            <person name="Hirose Y."/>
            <person name="Shimura Y."/>
            <person name="Fujisawa T."/>
            <person name="Nakamura Y."/>
            <person name="Kawachi M."/>
        </authorList>
    </citation>
    <scope>NUCLEOTIDE SEQUENCE [LARGE SCALE GENOMIC DNA]</scope>
    <source>
        <strain evidence="3 4">NIES-267</strain>
    </source>
</reference>
<dbReference type="OrthoDB" id="526651at2"/>
<dbReference type="AlphaFoldDB" id="A0A1Z4LW96"/>
<dbReference type="Gene3D" id="2.40.160.180">
    <property type="entry name" value="Carbohydrate-selective porin OprB"/>
    <property type="match status" value="1"/>
</dbReference>
<sequence>MKSKILKRDKLISIQEFHKYKSRALFCAAMSILGTLGLSNSSQAQVISPQPQANQNRNSLNLLSVPKSSIPTGRTKLRLKAVPPPPNVSNVRATLPEQKVRQYLPLQNIKQLENSFIQQQTTGKRLRPVIKKSTPIKTETKSIGGPRTEISETNQLNAQLAPLPAPPGTNLEFTSPSYNPQATVAPLPPLPGTLPQQRFNQKNAPTFNQLLNSRTQYSQPLVNSNTPTFEQMLAAYRSRRPSVATSTPTFNTLLNSQGGVRPTTNFNPVNRTPKPQSRIPTSTAQRTLENNNGLTPLSPLRTSAALKESSLRVEGVYVTQGDDTSARARLTGVYPLTPQVLFGGTLDLTSEGTSFDDSRREGLNINELYLATSLTGLPNLRFAVGQLDLTSYFDRNSFAKDGASQFFNPVFQTNPALASTGIGSKPGLLVNWSVTDNIDAKAAVFSSSDALSEFSLDAFAGEIGVRYGNAIIRGTYSTARDAGNRDSFPQSFQIARGNGEFGVLEDDREEAYGLNAEVFIPKLKMGLFGRYGRYENRDLGEDADTYVFGASFLDLFTPDDRLGLAYGRALSNEDDRTGKQLDVLEFYYDFKFLSNLRLGFSVQGRDDFNETVLGVRIKSNFDVTPRGRLFR</sequence>
<evidence type="ECO:0000256" key="1">
    <source>
        <dbReference type="ARBA" id="ARBA00008769"/>
    </source>
</evidence>
<comment type="similarity">
    <text evidence="1">Belongs to the OprB family.</text>
</comment>
<accession>A0A1Z4LW96</accession>
<evidence type="ECO:0000313" key="4">
    <source>
        <dbReference type="Proteomes" id="UP000218418"/>
    </source>
</evidence>
<gene>
    <name evidence="3" type="ORF">NIES267_49800</name>
</gene>
<name>A0A1Z4LW96_9CYAN</name>
<dbReference type="EMBL" id="AP018227">
    <property type="protein sequence ID" value="BAY85480.1"/>
    <property type="molecule type" value="Genomic_DNA"/>
</dbReference>
<protein>
    <recommendedName>
        <fullName evidence="5">Porin</fullName>
    </recommendedName>
</protein>
<dbReference type="SUPFAM" id="SSF56935">
    <property type="entry name" value="Porins"/>
    <property type="match status" value="1"/>
</dbReference>